<comment type="caution">
    <text evidence="1">The sequence shown here is derived from an EMBL/GenBank/DDBJ whole genome shotgun (WGS) entry which is preliminary data.</text>
</comment>
<proteinExistence type="predicted"/>
<protein>
    <submittedName>
        <fullName evidence="1">Uncharacterized protein</fullName>
    </submittedName>
</protein>
<keyword evidence="2" id="KW-1185">Reference proteome</keyword>
<name>A0ACC2UHH3_9FUNG</name>
<dbReference type="Proteomes" id="UP001165960">
    <property type="component" value="Unassembled WGS sequence"/>
</dbReference>
<gene>
    <name evidence="1" type="ORF">DSO57_1006707</name>
</gene>
<reference evidence="1" key="1">
    <citation type="submission" date="2022-04" db="EMBL/GenBank/DDBJ databases">
        <title>Genome of the entomopathogenic fungus Entomophthora muscae.</title>
        <authorList>
            <person name="Elya C."/>
            <person name="Lovett B.R."/>
            <person name="Lee E."/>
            <person name="Macias A.M."/>
            <person name="Hajek A.E."/>
            <person name="De Bivort B.L."/>
            <person name="Kasson M.T."/>
            <person name="De Fine Licht H.H."/>
            <person name="Stajich J.E."/>
        </authorList>
    </citation>
    <scope>NUCLEOTIDE SEQUENCE</scope>
    <source>
        <strain evidence="1">Berkeley</strain>
    </source>
</reference>
<organism evidence="1 2">
    <name type="scientific">Entomophthora muscae</name>
    <dbReference type="NCBI Taxonomy" id="34485"/>
    <lineage>
        <taxon>Eukaryota</taxon>
        <taxon>Fungi</taxon>
        <taxon>Fungi incertae sedis</taxon>
        <taxon>Zoopagomycota</taxon>
        <taxon>Entomophthoromycotina</taxon>
        <taxon>Entomophthoromycetes</taxon>
        <taxon>Entomophthorales</taxon>
        <taxon>Entomophthoraceae</taxon>
        <taxon>Entomophthora</taxon>
    </lineage>
</organism>
<accession>A0ACC2UHH3</accession>
<evidence type="ECO:0000313" key="1">
    <source>
        <dbReference type="EMBL" id="KAJ9086196.1"/>
    </source>
</evidence>
<sequence length="176" mass="19843">MALPTGQRRYKEGQGIPSGFAVFNNVPVPTKQYNFLSTYRILNPPPIPETTKIPSTMGYLCRLWASKIALHVMGIASHFVSEWLEQHPDGNENWDMFNTPFLERFAVKDFDGVIMTELRTFKATGTIEECIAACCKRGGLNQLSLAPILGKNPPGHHLVQDWYGRSKWGPKRGHSR</sequence>
<evidence type="ECO:0000313" key="2">
    <source>
        <dbReference type="Proteomes" id="UP001165960"/>
    </source>
</evidence>
<dbReference type="EMBL" id="QTSX02000729">
    <property type="protein sequence ID" value="KAJ9086196.1"/>
    <property type="molecule type" value="Genomic_DNA"/>
</dbReference>